<feature type="transmembrane region" description="Helical" evidence="2">
    <location>
        <begin position="106"/>
        <end position="125"/>
    </location>
</feature>
<feature type="transmembrane region" description="Helical" evidence="2">
    <location>
        <begin position="137"/>
        <end position="157"/>
    </location>
</feature>
<feature type="transmembrane region" description="Helical" evidence="2">
    <location>
        <begin position="257"/>
        <end position="275"/>
    </location>
</feature>
<dbReference type="OMA" id="GNIWIRY"/>
<dbReference type="EMBL" id="KN817632">
    <property type="protein sequence ID" value="KJA15920.1"/>
    <property type="molecule type" value="Genomic_DNA"/>
</dbReference>
<keyword evidence="2" id="KW-0472">Membrane</keyword>
<feature type="transmembrane region" description="Helical" evidence="2">
    <location>
        <begin position="177"/>
        <end position="196"/>
    </location>
</feature>
<keyword evidence="2" id="KW-0812">Transmembrane</keyword>
<keyword evidence="2" id="KW-1133">Transmembrane helix</keyword>
<protein>
    <recommendedName>
        <fullName evidence="5">G-protein coupled receptors family 1 profile domain-containing protein</fullName>
    </recommendedName>
</protein>
<feature type="region of interest" description="Disordered" evidence="1">
    <location>
        <begin position="280"/>
        <end position="312"/>
    </location>
</feature>
<feature type="compositionally biased region" description="Low complexity" evidence="1">
    <location>
        <begin position="287"/>
        <end position="301"/>
    </location>
</feature>
<gene>
    <name evidence="3" type="ORF">HYPSUDRAFT_47981</name>
</gene>
<feature type="transmembrane region" description="Helical" evidence="2">
    <location>
        <begin position="216"/>
        <end position="237"/>
    </location>
</feature>
<evidence type="ECO:0000313" key="4">
    <source>
        <dbReference type="Proteomes" id="UP000054270"/>
    </source>
</evidence>
<dbReference type="Proteomes" id="UP000054270">
    <property type="component" value="Unassembled WGS sequence"/>
</dbReference>
<evidence type="ECO:0008006" key="5">
    <source>
        <dbReference type="Google" id="ProtNLM"/>
    </source>
</evidence>
<feature type="transmembrane region" description="Helical" evidence="2">
    <location>
        <begin position="28"/>
        <end position="47"/>
    </location>
</feature>
<proteinExistence type="predicted"/>
<organism evidence="3 4">
    <name type="scientific">Hypholoma sublateritium (strain FD-334 SS-4)</name>
    <dbReference type="NCBI Taxonomy" id="945553"/>
    <lineage>
        <taxon>Eukaryota</taxon>
        <taxon>Fungi</taxon>
        <taxon>Dikarya</taxon>
        <taxon>Basidiomycota</taxon>
        <taxon>Agaricomycotina</taxon>
        <taxon>Agaricomycetes</taxon>
        <taxon>Agaricomycetidae</taxon>
        <taxon>Agaricales</taxon>
        <taxon>Agaricineae</taxon>
        <taxon>Strophariaceae</taxon>
        <taxon>Hypholoma</taxon>
    </lineage>
</organism>
<reference evidence="4" key="1">
    <citation type="submission" date="2014-04" db="EMBL/GenBank/DDBJ databases">
        <title>Evolutionary Origins and Diversification of the Mycorrhizal Mutualists.</title>
        <authorList>
            <consortium name="DOE Joint Genome Institute"/>
            <consortium name="Mycorrhizal Genomics Consortium"/>
            <person name="Kohler A."/>
            <person name="Kuo A."/>
            <person name="Nagy L.G."/>
            <person name="Floudas D."/>
            <person name="Copeland A."/>
            <person name="Barry K.W."/>
            <person name="Cichocki N."/>
            <person name="Veneault-Fourrey C."/>
            <person name="LaButti K."/>
            <person name="Lindquist E.A."/>
            <person name="Lipzen A."/>
            <person name="Lundell T."/>
            <person name="Morin E."/>
            <person name="Murat C."/>
            <person name="Riley R."/>
            <person name="Ohm R."/>
            <person name="Sun H."/>
            <person name="Tunlid A."/>
            <person name="Henrissat B."/>
            <person name="Grigoriev I.V."/>
            <person name="Hibbett D.S."/>
            <person name="Martin F."/>
        </authorList>
    </citation>
    <scope>NUCLEOTIDE SEQUENCE [LARGE SCALE GENOMIC DNA]</scope>
    <source>
        <strain evidence="4">FD-334 SS-4</strain>
    </source>
</reference>
<dbReference type="OrthoDB" id="3226582at2759"/>
<keyword evidence="4" id="KW-1185">Reference proteome</keyword>
<evidence type="ECO:0000256" key="2">
    <source>
        <dbReference type="SAM" id="Phobius"/>
    </source>
</evidence>
<name>A0A0D2P678_HYPSF</name>
<accession>A0A0D2P678</accession>
<dbReference type="AlphaFoldDB" id="A0A0D2P678"/>
<evidence type="ECO:0000313" key="3">
    <source>
        <dbReference type="EMBL" id="KJA15920.1"/>
    </source>
</evidence>
<sequence length="312" mass="33760">MTPAYTVTVSEEKAIINATLNSDMLNTLLLGMYTPLYFGTMYICITGKASRNRVVLAAITILYASNVIGGSVLWIDIHRQIGMNGESPLGVLLTEIRGSNFTPSSVLLEVSSGLPLVVADGLLIWRCFRIWDSSLRIIALSLILFLAEIALFLATLVFSFTSSTDSTKSGITNGTGLFLALAVTLWTTTLIAYRIYSASSHVLNRKRSRFYNILEIITESSFIYSLSLVVIAVLTAIPMTPSNIWTLLKVSVYVGNIFNAITGIAPTITVARVALASNSTSDTEPTSDVSGVQSGQQSPDVQRYEAVAQHAE</sequence>
<evidence type="ECO:0000256" key="1">
    <source>
        <dbReference type="SAM" id="MobiDB-lite"/>
    </source>
</evidence>
<feature type="transmembrane region" description="Helical" evidence="2">
    <location>
        <begin position="54"/>
        <end position="75"/>
    </location>
</feature>